<dbReference type="AlphaFoldDB" id="A0A5R8YYG0"/>
<dbReference type="InterPro" id="IPR001867">
    <property type="entry name" value="OmpR/PhoB-type_DNA-bd"/>
</dbReference>
<feature type="domain" description="OmpR/PhoB-type" evidence="6">
    <location>
        <begin position="1"/>
        <end position="92"/>
    </location>
</feature>
<dbReference type="SUPFAM" id="SSF52540">
    <property type="entry name" value="P-loop containing nucleoside triphosphate hydrolases"/>
    <property type="match status" value="1"/>
</dbReference>
<evidence type="ECO:0000256" key="4">
    <source>
        <dbReference type="ARBA" id="ARBA00023163"/>
    </source>
</evidence>
<evidence type="ECO:0000256" key="3">
    <source>
        <dbReference type="ARBA" id="ARBA00023125"/>
    </source>
</evidence>
<name>A0A5R8YYG0_9ACTN</name>
<dbReference type="Pfam" id="PF00931">
    <property type="entry name" value="NB-ARC"/>
    <property type="match status" value="1"/>
</dbReference>
<dbReference type="SMART" id="SM00862">
    <property type="entry name" value="Trans_reg_C"/>
    <property type="match status" value="1"/>
</dbReference>
<reference evidence="7" key="1">
    <citation type="submission" date="2019-05" db="EMBL/GenBank/DDBJ databases">
        <title>Isolation, diversity and antifungal activity of Actinobacteria from wheat.</title>
        <authorList>
            <person name="Yu B."/>
        </authorList>
    </citation>
    <scope>NUCLEOTIDE SEQUENCE [LARGE SCALE GENOMIC DNA]</scope>
    <source>
        <strain evidence="7">NEAU-HEGS1-5</strain>
    </source>
</reference>
<dbReference type="GO" id="GO:0006355">
    <property type="term" value="P:regulation of DNA-templated transcription"/>
    <property type="evidence" value="ECO:0007669"/>
    <property type="project" value="InterPro"/>
</dbReference>
<dbReference type="InterPro" id="IPR002182">
    <property type="entry name" value="NB-ARC"/>
</dbReference>
<dbReference type="GO" id="GO:0000160">
    <property type="term" value="P:phosphorelay signal transduction system"/>
    <property type="evidence" value="ECO:0007669"/>
    <property type="project" value="InterPro"/>
</dbReference>
<dbReference type="Pfam" id="PF00486">
    <property type="entry name" value="Trans_reg_C"/>
    <property type="match status" value="1"/>
</dbReference>
<comment type="similarity">
    <text evidence="1">Belongs to the AfsR/DnrI/RedD regulatory family.</text>
</comment>
<accession>A0A5R8YYG0</accession>
<dbReference type="InterPro" id="IPR003593">
    <property type="entry name" value="AAA+_ATPase"/>
</dbReference>
<dbReference type="PRINTS" id="PR00364">
    <property type="entry name" value="DISEASERSIST"/>
</dbReference>
<evidence type="ECO:0000256" key="5">
    <source>
        <dbReference type="PROSITE-ProRule" id="PRU01091"/>
    </source>
</evidence>
<evidence type="ECO:0000259" key="6">
    <source>
        <dbReference type="PROSITE" id="PS51755"/>
    </source>
</evidence>
<dbReference type="CDD" id="cd15831">
    <property type="entry name" value="BTAD"/>
    <property type="match status" value="1"/>
</dbReference>
<dbReference type="SMART" id="SM00382">
    <property type="entry name" value="AAA"/>
    <property type="match status" value="1"/>
</dbReference>
<dbReference type="InterPro" id="IPR027417">
    <property type="entry name" value="P-loop_NTPase"/>
</dbReference>
<dbReference type="SUPFAM" id="SSF46894">
    <property type="entry name" value="C-terminal effector domain of the bipartite response regulators"/>
    <property type="match status" value="1"/>
</dbReference>
<dbReference type="SMART" id="SM01043">
    <property type="entry name" value="BTAD"/>
    <property type="match status" value="1"/>
</dbReference>
<sequence>MVFEFDVLGPLRVSRDGVPVRLGAAMLRRLLATLLCTPGRPVAVPALVEALWDDDPPRSAHKTLQIYVLRLRQAMGDRDRVVHGPGGYAAAVSESELDALRFRELTAAGRAARRNGDPAKAGALFRRALGLWRGPAFADAGDGALVADEARRLEEERLLTCEELAVADLACGRHAELVTGLTEMAALHPYRERLHACLMLALCQAGRQAEALRVYQRVRTMLGEELGVEPGHTLRRVHEAVLRGDTGDDSRDRRNYHCGDHGGAPGSVAALLLGPEEEPYGESAGFPYALRTDTADQAGAEDAGPVVAAPCHLPPDIGDFTGRHELADSLRQCLTGAQDPPATPVVALYGRAGAGKTTLAVHVAHSLGEVFAHGRLYVDLHGTRPRPADPADALARLLTALGVAARALPDGLEERGRLFRAVLADRRVLVVLDDAASEEQVRPLLPGGPGCAVLVTSRRRPAGLSARAVRVDALGPASAAALLGRIAGPERVAARPAVVAEIVRLCGHLPLAVRIAGERLAQREHWSPEHLADRLGEERRRLDELVAGDLSVRARLDADYRVLGTPARRALRMLGLLDVPEFAAWVLAAALDVPVREAEAYADLLVDAQLLSCAADDAGGRFRYRFHDFVRAYARERAELEETGGDREEVIARVLGALLAVAEAAERGLPEHVASAVPGGPISGTGCG</sequence>
<keyword evidence="8" id="KW-1185">Reference proteome</keyword>
<organism evidence="7 8">
    <name type="scientific">Microbispora triticiradicis</name>
    <dbReference type="NCBI Taxonomy" id="2200763"/>
    <lineage>
        <taxon>Bacteria</taxon>
        <taxon>Bacillati</taxon>
        <taxon>Actinomycetota</taxon>
        <taxon>Actinomycetes</taxon>
        <taxon>Streptosporangiales</taxon>
        <taxon>Streptosporangiaceae</taxon>
        <taxon>Microbispora</taxon>
    </lineage>
</organism>
<dbReference type="Proteomes" id="UP000309033">
    <property type="component" value="Unassembled WGS sequence"/>
</dbReference>
<dbReference type="PROSITE" id="PS51755">
    <property type="entry name" value="OMPR_PHOB"/>
    <property type="match status" value="1"/>
</dbReference>
<dbReference type="GO" id="GO:0003677">
    <property type="term" value="F:DNA binding"/>
    <property type="evidence" value="ECO:0007669"/>
    <property type="project" value="UniProtKB-UniRule"/>
</dbReference>
<dbReference type="InterPro" id="IPR011990">
    <property type="entry name" value="TPR-like_helical_dom_sf"/>
</dbReference>
<feature type="DNA-binding region" description="OmpR/PhoB-type" evidence="5">
    <location>
        <begin position="1"/>
        <end position="92"/>
    </location>
</feature>
<keyword evidence="3 5" id="KW-0238">DNA-binding</keyword>
<protein>
    <recommendedName>
        <fullName evidence="6">OmpR/PhoB-type domain-containing protein</fullName>
    </recommendedName>
</protein>
<comment type="caution">
    <text evidence="7">The sequence shown here is derived from an EMBL/GenBank/DDBJ whole genome shotgun (WGS) entry which is preliminary data.</text>
</comment>
<keyword evidence="4" id="KW-0804">Transcription</keyword>
<evidence type="ECO:0000313" key="8">
    <source>
        <dbReference type="Proteomes" id="UP000309033"/>
    </source>
</evidence>
<dbReference type="SUPFAM" id="SSF48452">
    <property type="entry name" value="TPR-like"/>
    <property type="match status" value="1"/>
</dbReference>
<evidence type="ECO:0000256" key="1">
    <source>
        <dbReference type="ARBA" id="ARBA00005820"/>
    </source>
</evidence>
<evidence type="ECO:0000256" key="2">
    <source>
        <dbReference type="ARBA" id="ARBA00023015"/>
    </source>
</evidence>
<dbReference type="Pfam" id="PF03704">
    <property type="entry name" value="BTAD"/>
    <property type="match status" value="1"/>
</dbReference>
<dbReference type="Gene3D" id="1.25.40.10">
    <property type="entry name" value="Tetratricopeptide repeat domain"/>
    <property type="match status" value="1"/>
</dbReference>
<proteinExistence type="inferred from homology"/>
<dbReference type="Gene3D" id="3.40.50.300">
    <property type="entry name" value="P-loop containing nucleotide triphosphate hydrolases"/>
    <property type="match status" value="1"/>
</dbReference>
<dbReference type="OrthoDB" id="5521887at2"/>
<evidence type="ECO:0000313" key="7">
    <source>
        <dbReference type="EMBL" id="TLP57927.1"/>
    </source>
</evidence>
<dbReference type="InterPro" id="IPR051677">
    <property type="entry name" value="AfsR-DnrI-RedD_regulator"/>
</dbReference>
<dbReference type="EMBL" id="VANP01000007">
    <property type="protein sequence ID" value="TLP57927.1"/>
    <property type="molecule type" value="Genomic_DNA"/>
</dbReference>
<dbReference type="PANTHER" id="PTHR35807:SF1">
    <property type="entry name" value="TRANSCRIPTIONAL REGULATOR REDD"/>
    <property type="match status" value="1"/>
</dbReference>
<gene>
    <name evidence="7" type="ORF">FED44_20465</name>
</gene>
<dbReference type="InterPro" id="IPR016032">
    <property type="entry name" value="Sig_transdc_resp-reg_C-effctor"/>
</dbReference>
<keyword evidence="2" id="KW-0805">Transcription regulation</keyword>
<dbReference type="InterPro" id="IPR005158">
    <property type="entry name" value="BTAD"/>
</dbReference>
<dbReference type="GO" id="GO:0043531">
    <property type="term" value="F:ADP binding"/>
    <property type="evidence" value="ECO:0007669"/>
    <property type="project" value="InterPro"/>
</dbReference>
<dbReference type="Gene3D" id="1.10.10.10">
    <property type="entry name" value="Winged helix-like DNA-binding domain superfamily/Winged helix DNA-binding domain"/>
    <property type="match status" value="1"/>
</dbReference>
<dbReference type="InterPro" id="IPR036388">
    <property type="entry name" value="WH-like_DNA-bd_sf"/>
</dbReference>
<dbReference type="PANTHER" id="PTHR35807">
    <property type="entry name" value="TRANSCRIPTIONAL REGULATOR REDD-RELATED"/>
    <property type="match status" value="1"/>
</dbReference>